<name>A0A9D1UMW1_9FIRM</name>
<organism evidence="1 2">
    <name type="scientific">Candidatus Flavonifractor merdipullorum</name>
    <dbReference type="NCBI Taxonomy" id="2838590"/>
    <lineage>
        <taxon>Bacteria</taxon>
        <taxon>Bacillati</taxon>
        <taxon>Bacillota</taxon>
        <taxon>Clostridia</taxon>
        <taxon>Eubacteriales</taxon>
        <taxon>Oscillospiraceae</taxon>
        <taxon>Flavonifractor</taxon>
    </lineage>
</organism>
<reference evidence="1" key="2">
    <citation type="submission" date="2021-04" db="EMBL/GenBank/DDBJ databases">
        <authorList>
            <person name="Gilroy R."/>
        </authorList>
    </citation>
    <scope>NUCLEOTIDE SEQUENCE</scope>
    <source>
        <strain evidence="1">ChiGjej6B6-1540</strain>
    </source>
</reference>
<dbReference type="AlphaFoldDB" id="A0A9D1UMW1"/>
<proteinExistence type="predicted"/>
<protein>
    <submittedName>
        <fullName evidence="1">Uncharacterized protein</fullName>
    </submittedName>
</protein>
<accession>A0A9D1UMW1</accession>
<evidence type="ECO:0000313" key="1">
    <source>
        <dbReference type="EMBL" id="HIW93208.1"/>
    </source>
</evidence>
<dbReference type="EMBL" id="DXGA01000034">
    <property type="protein sequence ID" value="HIW93208.1"/>
    <property type="molecule type" value="Genomic_DNA"/>
</dbReference>
<evidence type="ECO:0000313" key="2">
    <source>
        <dbReference type="Proteomes" id="UP000824192"/>
    </source>
</evidence>
<dbReference type="Proteomes" id="UP000824192">
    <property type="component" value="Unassembled WGS sequence"/>
</dbReference>
<gene>
    <name evidence="1" type="ORF">H9868_01575</name>
</gene>
<reference evidence="1" key="1">
    <citation type="journal article" date="2021" name="PeerJ">
        <title>Extensive microbial diversity within the chicken gut microbiome revealed by metagenomics and culture.</title>
        <authorList>
            <person name="Gilroy R."/>
            <person name="Ravi A."/>
            <person name="Getino M."/>
            <person name="Pursley I."/>
            <person name="Horton D.L."/>
            <person name="Alikhan N.F."/>
            <person name="Baker D."/>
            <person name="Gharbi K."/>
            <person name="Hall N."/>
            <person name="Watson M."/>
            <person name="Adriaenssens E.M."/>
            <person name="Foster-Nyarko E."/>
            <person name="Jarju S."/>
            <person name="Secka A."/>
            <person name="Antonio M."/>
            <person name="Oren A."/>
            <person name="Chaudhuri R.R."/>
            <person name="La Ragione R."/>
            <person name="Hildebrand F."/>
            <person name="Pallen M.J."/>
        </authorList>
    </citation>
    <scope>NUCLEOTIDE SEQUENCE</scope>
    <source>
        <strain evidence="1">ChiGjej6B6-1540</strain>
    </source>
</reference>
<comment type="caution">
    <text evidence="1">The sequence shown here is derived from an EMBL/GenBank/DDBJ whole genome shotgun (WGS) entry which is preliminary data.</text>
</comment>
<sequence length="70" mass="8016">MTMTTNQPPVQRGQYCGSDDLGLGWQHGEAIVTFKKHGLWGSRLRYLICRHCGAVVYQWVTEPHKFPSIK</sequence>